<evidence type="ECO:0000256" key="5">
    <source>
        <dbReference type="ARBA" id="ARBA00010185"/>
    </source>
</evidence>
<evidence type="ECO:0000256" key="15">
    <source>
        <dbReference type="ARBA" id="ARBA00023136"/>
    </source>
</evidence>
<keyword evidence="10 25" id="KW-0808">Transferase</keyword>
<evidence type="ECO:0000313" key="25">
    <source>
        <dbReference type="EMBL" id="QDU70676.1"/>
    </source>
</evidence>
<keyword evidence="16" id="KW-0594">Phospholipid biosynthesis</keyword>
<gene>
    <name evidence="25" type="primary">cdsA</name>
    <name evidence="25" type="ORF">Pan265_05060</name>
</gene>
<keyword evidence="15 24" id="KW-0472">Membrane</keyword>
<comment type="catalytic activity">
    <reaction evidence="1">
        <text>a 1,2-diacyl-sn-glycero-3-phosphate + CTP + H(+) = a CDP-1,2-diacyl-sn-glycerol + diphosphate</text>
        <dbReference type="Rhea" id="RHEA:16229"/>
        <dbReference type="ChEBI" id="CHEBI:15378"/>
        <dbReference type="ChEBI" id="CHEBI:33019"/>
        <dbReference type="ChEBI" id="CHEBI:37563"/>
        <dbReference type="ChEBI" id="CHEBI:58332"/>
        <dbReference type="ChEBI" id="CHEBI:58608"/>
        <dbReference type="EC" id="2.7.7.41"/>
    </reaction>
</comment>
<feature type="transmembrane region" description="Helical" evidence="24">
    <location>
        <begin position="80"/>
        <end position="100"/>
    </location>
</feature>
<evidence type="ECO:0000256" key="3">
    <source>
        <dbReference type="ARBA" id="ARBA00005119"/>
    </source>
</evidence>
<proteinExistence type="inferred from homology"/>
<organism evidence="25 26">
    <name type="scientific">Mucisphaera calidilacus</name>
    <dbReference type="NCBI Taxonomy" id="2527982"/>
    <lineage>
        <taxon>Bacteria</taxon>
        <taxon>Pseudomonadati</taxon>
        <taxon>Planctomycetota</taxon>
        <taxon>Phycisphaerae</taxon>
        <taxon>Phycisphaerales</taxon>
        <taxon>Phycisphaeraceae</taxon>
        <taxon>Mucisphaera</taxon>
    </lineage>
</organism>
<keyword evidence="13 24" id="KW-1133">Transmembrane helix</keyword>
<feature type="transmembrane region" description="Helical" evidence="24">
    <location>
        <begin position="106"/>
        <end position="126"/>
    </location>
</feature>
<name>A0A518BUM8_9BACT</name>
<protein>
    <recommendedName>
        <fullName evidence="7">Phosphatidate cytidylyltransferase</fullName>
        <ecNumber evidence="6">2.7.7.41</ecNumber>
    </recommendedName>
    <alternativeName>
        <fullName evidence="20">CDP-DAG synthase</fullName>
    </alternativeName>
    <alternativeName>
        <fullName evidence="22">CDP-DG synthase</fullName>
    </alternativeName>
    <alternativeName>
        <fullName evidence="18">CDP-diacylglycerol synthase</fullName>
    </alternativeName>
    <alternativeName>
        <fullName evidence="21">CDP-diglyceride pyrophosphorylase</fullName>
    </alternativeName>
    <alternativeName>
        <fullName evidence="23">CDP-diglyceride synthase</fullName>
    </alternativeName>
    <alternativeName>
        <fullName evidence="19">CTP:phosphatidate cytidylyltransferase</fullName>
    </alternativeName>
</protein>
<dbReference type="PANTHER" id="PTHR46382:SF1">
    <property type="entry name" value="PHOSPHATIDATE CYTIDYLYLTRANSFERASE"/>
    <property type="match status" value="1"/>
</dbReference>
<dbReference type="OrthoDB" id="9799199at2"/>
<comment type="pathway">
    <text evidence="3">Phospholipid metabolism; CDP-diacylglycerol biosynthesis; CDP-diacylglycerol from sn-glycerol 3-phosphate: step 3/3.</text>
</comment>
<feature type="transmembrane region" description="Helical" evidence="24">
    <location>
        <begin position="49"/>
        <end position="68"/>
    </location>
</feature>
<evidence type="ECO:0000256" key="1">
    <source>
        <dbReference type="ARBA" id="ARBA00001698"/>
    </source>
</evidence>
<evidence type="ECO:0000256" key="7">
    <source>
        <dbReference type="ARBA" id="ARBA00019373"/>
    </source>
</evidence>
<keyword evidence="14" id="KW-0443">Lipid metabolism</keyword>
<evidence type="ECO:0000313" key="26">
    <source>
        <dbReference type="Proteomes" id="UP000320386"/>
    </source>
</evidence>
<sequence length="324" mass="34182">MANMLIQRIISSSLMITTLLIIIAVDDALDDVRLGLGTIPWLPGEGERIPRGILMLLLLLAALIPLTREMVRMMSARGSRLSWGFGYLSAAAGATCLYTLPHGPDGSSGSTALAGLLAAVLFLSVVQPLRRGEREGAIMSAAAALLCAVYLGLMPGFFLVIRWWHPAWTVVAIILITKASDIGAYFTGRWLGRTPLIPLISPKKTVEGLLGGLILSSVVAVAIAAASNAGHHSGHWITGQGEPVFIPYDYPLLYVAALGAFLGLVGQFGDLIASLFKRDAALKDSGGTVPGFGGVLDVLDSLLLAAPVGYALLRFTAWWLAPDA</sequence>
<evidence type="ECO:0000256" key="12">
    <source>
        <dbReference type="ARBA" id="ARBA00022695"/>
    </source>
</evidence>
<feature type="transmembrane region" description="Helical" evidence="24">
    <location>
        <begin position="9"/>
        <end position="29"/>
    </location>
</feature>
<feature type="transmembrane region" description="Helical" evidence="24">
    <location>
        <begin position="138"/>
        <end position="161"/>
    </location>
</feature>
<evidence type="ECO:0000256" key="22">
    <source>
        <dbReference type="ARBA" id="ARBA00032743"/>
    </source>
</evidence>
<reference evidence="25 26" key="1">
    <citation type="submission" date="2019-02" db="EMBL/GenBank/DDBJ databases">
        <title>Deep-cultivation of Planctomycetes and their phenomic and genomic characterization uncovers novel biology.</title>
        <authorList>
            <person name="Wiegand S."/>
            <person name="Jogler M."/>
            <person name="Boedeker C."/>
            <person name="Pinto D."/>
            <person name="Vollmers J."/>
            <person name="Rivas-Marin E."/>
            <person name="Kohn T."/>
            <person name="Peeters S.H."/>
            <person name="Heuer A."/>
            <person name="Rast P."/>
            <person name="Oberbeckmann S."/>
            <person name="Bunk B."/>
            <person name="Jeske O."/>
            <person name="Meyerdierks A."/>
            <person name="Storesund J.E."/>
            <person name="Kallscheuer N."/>
            <person name="Luecker S."/>
            <person name="Lage O.M."/>
            <person name="Pohl T."/>
            <person name="Merkel B.J."/>
            <person name="Hornburger P."/>
            <person name="Mueller R.-W."/>
            <person name="Bruemmer F."/>
            <person name="Labrenz M."/>
            <person name="Spormann A.M."/>
            <person name="Op den Camp H."/>
            <person name="Overmann J."/>
            <person name="Amann R."/>
            <person name="Jetten M.S.M."/>
            <person name="Mascher T."/>
            <person name="Medema M.H."/>
            <person name="Devos D.P."/>
            <person name="Kaster A.-K."/>
            <person name="Ovreas L."/>
            <person name="Rohde M."/>
            <person name="Galperin M.Y."/>
            <person name="Jogler C."/>
        </authorList>
    </citation>
    <scope>NUCLEOTIDE SEQUENCE [LARGE SCALE GENOMIC DNA]</scope>
    <source>
        <strain evidence="25 26">Pan265</strain>
    </source>
</reference>
<evidence type="ECO:0000256" key="19">
    <source>
        <dbReference type="ARBA" id="ARBA00031825"/>
    </source>
</evidence>
<feature type="transmembrane region" description="Helical" evidence="24">
    <location>
        <begin position="209"/>
        <end position="230"/>
    </location>
</feature>
<evidence type="ECO:0000256" key="2">
    <source>
        <dbReference type="ARBA" id="ARBA00004651"/>
    </source>
</evidence>
<evidence type="ECO:0000256" key="10">
    <source>
        <dbReference type="ARBA" id="ARBA00022679"/>
    </source>
</evidence>
<dbReference type="GO" id="GO:0005886">
    <property type="term" value="C:plasma membrane"/>
    <property type="evidence" value="ECO:0007669"/>
    <property type="project" value="UniProtKB-SubCell"/>
</dbReference>
<evidence type="ECO:0000256" key="16">
    <source>
        <dbReference type="ARBA" id="ARBA00023209"/>
    </source>
</evidence>
<dbReference type="KEGG" id="mcad:Pan265_05060"/>
<dbReference type="Proteomes" id="UP000320386">
    <property type="component" value="Chromosome"/>
</dbReference>
<dbReference type="PANTHER" id="PTHR46382">
    <property type="entry name" value="PHOSPHATIDATE CYTIDYLYLTRANSFERASE"/>
    <property type="match status" value="1"/>
</dbReference>
<dbReference type="EC" id="2.7.7.41" evidence="6"/>
<evidence type="ECO:0000256" key="20">
    <source>
        <dbReference type="ARBA" id="ARBA00032253"/>
    </source>
</evidence>
<comment type="subcellular location">
    <subcellularLocation>
        <location evidence="2">Cell membrane</location>
        <topology evidence="2">Multi-pass membrane protein</topology>
    </subcellularLocation>
</comment>
<comment type="pathway">
    <text evidence="4">Lipid metabolism.</text>
</comment>
<evidence type="ECO:0000256" key="14">
    <source>
        <dbReference type="ARBA" id="ARBA00023098"/>
    </source>
</evidence>
<feature type="transmembrane region" description="Helical" evidence="24">
    <location>
        <begin position="250"/>
        <end position="273"/>
    </location>
</feature>
<dbReference type="Pfam" id="PF01148">
    <property type="entry name" value="CTP_transf_1"/>
    <property type="match status" value="1"/>
</dbReference>
<evidence type="ECO:0000256" key="18">
    <source>
        <dbReference type="ARBA" id="ARBA00029893"/>
    </source>
</evidence>
<dbReference type="EMBL" id="CP036280">
    <property type="protein sequence ID" value="QDU70676.1"/>
    <property type="molecule type" value="Genomic_DNA"/>
</dbReference>
<evidence type="ECO:0000256" key="9">
    <source>
        <dbReference type="ARBA" id="ARBA00022516"/>
    </source>
</evidence>
<keyword evidence="11 24" id="KW-0812">Transmembrane</keyword>
<evidence type="ECO:0000256" key="21">
    <source>
        <dbReference type="ARBA" id="ARBA00032396"/>
    </source>
</evidence>
<feature type="transmembrane region" description="Helical" evidence="24">
    <location>
        <begin position="167"/>
        <end position="188"/>
    </location>
</feature>
<evidence type="ECO:0000256" key="17">
    <source>
        <dbReference type="ARBA" id="ARBA00023264"/>
    </source>
</evidence>
<keyword evidence="26" id="KW-1185">Reference proteome</keyword>
<evidence type="ECO:0000256" key="4">
    <source>
        <dbReference type="ARBA" id="ARBA00005189"/>
    </source>
</evidence>
<dbReference type="GO" id="GO:0004605">
    <property type="term" value="F:phosphatidate cytidylyltransferase activity"/>
    <property type="evidence" value="ECO:0007669"/>
    <property type="project" value="UniProtKB-EC"/>
</dbReference>
<evidence type="ECO:0000256" key="6">
    <source>
        <dbReference type="ARBA" id="ARBA00012487"/>
    </source>
</evidence>
<evidence type="ECO:0000256" key="24">
    <source>
        <dbReference type="SAM" id="Phobius"/>
    </source>
</evidence>
<dbReference type="AlphaFoldDB" id="A0A518BUM8"/>
<evidence type="ECO:0000256" key="23">
    <source>
        <dbReference type="ARBA" id="ARBA00033406"/>
    </source>
</evidence>
<keyword evidence="17" id="KW-1208">Phospholipid metabolism</keyword>
<keyword evidence="9" id="KW-0444">Lipid biosynthesis</keyword>
<dbReference type="GO" id="GO:0016024">
    <property type="term" value="P:CDP-diacylglycerol biosynthetic process"/>
    <property type="evidence" value="ECO:0007669"/>
    <property type="project" value="TreeGrafter"/>
</dbReference>
<evidence type="ECO:0000256" key="11">
    <source>
        <dbReference type="ARBA" id="ARBA00022692"/>
    </source>
</evidence>
<keyword evidence="8" id="KW-1003">Cell membrane</keyword>
<comment type="similarity">
    <text evidence="5">Belongs to the CDS family.</text>
</comment>
<accession>A0A518BUM8</accession>
<evidence type="ECO:0000256" key="8">
    <source>
        <dbReference type="ARBA" id="ARBA00022475"/>
    </source>
</evidence>
<evidence type="ECO:0000256" key="13">
    <source>
        <dbReference type="ARBA" id="ARBA00022989"/>
    </source>
</evidence>
<keyword evidence="12 25" id="KW-0548">Nucleotidyltransferase</keyword>